<comment type="caution">
    <text evidence="8">The sequence shown here is derived from an EMBL/GenBank/DDBJ whole genome shotgun (WGS) entry which is preliminary data.</text>
</comment>
<sequence length="217" mass="24843">IRNEVDKYARIFTFSVESMRNEKLKDVRQQWKHSRFFFGKNKVMSNALGVDSASEYKDNLHKVSQQLQGQRGLLMTNKKTDEVVEVPEFARSGNEATEQVILGEGPLTRFSHAMEPQLRQLGLPTSLKKGVIHLISEYTVCKKGETLTPEQCRILKLFDYQMATFHLTIETVWSNDGKFDILKDRSIPLRPTKVVIKPDDDGEPIDTIEDADESPDE</sequence>
<dbReference type="Pfam" id="PF00466">
    <property type="entry name" value="Ribosomal_L10"/>
    <property type="match status" value="1"/>
</dbReference>
<keyword evidence="5" id="KW-0690">Ribosome biogenesis</keyword>
<accession>A0A8S4N3X9</accession>
<feature type="region of interest" description="Disordered" evidence="6">
    <location>
        <begin position="194"/>
        <end position="217"/>
    </location>
</feature>
<dbReference type="GO" id="GO:0000027">
    <property type="term" value="P:ribosomal large subunit assembly"/>
    <property type="evidence" value="ECO:0007669"/>
    <property type="project" value="InterPro"/>
</dbReference>
<feature type="compositionally biased region" description="Acidic residues" evidence="6">
    <location>
        <begin position="200"/>
        <end position="217"/>
    </location>
</feature>
<keyword evidence="4 5" id="KW-0539">Nucleus</keyword>
<dbReference type="InterPro" id="IPR051742">
    <property type="entry name" value="Ribosome_Assembly_uL10"/>
</dbReference>
<dbReference type="InterPro" id="IPR043164">
    <property type="entry name" value="Ribosomal_uL10-like_insert_sf"/>
</dbReference>
<keyword evidence="3 5" id="KW-0963">Cytoplasm</keyword>
<evidence type="ECO:0000256" key="2">
    <source>
        <dbReference type="ARBA" id="ARBA00008889"/>
    </source>
</evidence>
<proteinExistence type="inferred from homology"/>
<dbReference type="Pfam" id="PF17777">
    <property type="entry name" value="RL10P_insert"/>
    <property type="match status" value="1"/>
</dbReference>
<dbReference type="SUPFAM" id="SSF160369">
    <property type="entry name" value="Ribosomal protein L10-like"/>
    <property type="match status" value="1"/>
</dbReference>
<evidence type="ECO:0000256" key="5">
    <source>
        <dbReference type="RuleBase" id="RU364039"/>
    </source>
</evidence>
<evidence type="ECO:0000259" key="7">
    <source>
        <dbReference type="Pfam" id="PF17777"/>
    </source>
</evidence>
<evidence type="ECO:0000313" key="9">
    <source>
        <dbReference type="Proteomes" id="UP000749559"/>
    </source>
</evidence>
<comment type="subcellular location">
    <subcellularLocation>
        <location evidence="5">Cytoplasm</location>
    </subcellularLocation>
    <subcellularLocation>
        <location evidence="5">Nucleus</location>
        <location evidence="5">Nucleolus</location>
    </subcellularLocation>
</comment>
<feature type="domain" description="Large ribosomal subunit protein uL10-like insertion" evidence="7">
    <location>
        <begin position="90"/>
        <end position="159"/>
    </location>
</feature>
<dbReference type="FunFam" id="3.30.70.1730:FF:000005">
    <property type="entry name" value="Ribosome assembly factor mrt4"/>
    <property type="match status" value="1"/>
</dbReference>
<dbReference type="Gene3D" id="3.90.105.20">
    <property type="match status" value="1"/>
</dbReference>
<dbReference type="PANTHER" id="PTHR45841:SF1">
    <property type="entry name" value="MRNA TURNOVER PROTEIN 4 HOMOLOG"/>
    <property type="match status" value="1"/>
</dbReference>
<dbReference type="InterPro" id="IPR040637">
    <property type="entry name" value="Ribosomal_uL10-like_insert"/>
</dbReference>
<comment type="function">
    <text evidence="1 5">Component of the ribosome assembly machinery. Nuclear paralog of the ribosomal protein P0, it binds pre-60S subunits at an early stage of assembly in the nucleolus, and is replaced by P0 in cytoplasmic pre-60S subunits and mature 80S ribosomes.</text>
</comment>
<dbReference type="Gene3D" id="3.30.70.1730">
    <property type="match status" value="1"/>
</dbReference>
<evidence type="ECO:0000256" key="6">
    <source>
        <dbReference type="SAM" id="MobiDB-lite"/>
    </source>
</evidence>
<dbReference type="GO" id="GO:0006364">
    <property type="term" value="P:rRNA processing"/>
    <property type="evidence" value="ECO:0007669"/>
    <property type="project" value="TreeGrafter"/>
</dbReference>
<keyword evidence="9" id="KW-1185">Reference proteome</keyword>
<dbReference type="OrthoDB" id="10262308at2759"/>
<dbReference type="CDD" id="cd05796">
    <property type="entry name" value="Ribosomal_P0_like"/>
    <property type="match status" value="1"/>
</dbReference>
<name>A0A8S4N3X9_OWEFU</name>
<comment type="similarity">
    <text evidence="2 5">Belongs to the universal ribosomal protein uL10 family.</text>
</comment>
<comment type="subunit">
    <text evidence="5">Associates with the pre-60S ribosomal particle.</text>
</comment>
<dbReference type="GO" id="GO:0005737">
    <property type="term" value="C:cytoplasm"/>
    <property type="evidence" value="ECO:0007669"/>
    <property type="project" value="UniProtKB-SubCell"/>
</dbReference>
<dbReference type="InterPro" id="IPR043141">
    <property type="entry name" value="Ribosomal_uL10-like_sf"/>
</dbReference>
<evidence type="ECO:0000256" key="1">
    <source>
        <dbReference type="ARBA" id="ARBA00004046"/>
    </source>
</evidence>
<dbReference type="InterPro" id="IPR001790">
    <property type="entry name" value="Ribosomal_uL10"/>
</dbReference>
<dbReference type="GO" id="GO:0030687">
    <property type="term" value="C:preribosome, large subunit precursor"/>
    <property type="evidence" value="ECO:0007669"/>
    <property type="project" value="TreeGrafter"/>
</dbReference>
<evidence type="ECO:0000313" key="8">
    <source>
        <dbReference type="EMBL" id="CAH1775926.1"/>
    </source>
</evidence>
<gene>
    <name evidence="8" type="ORF">OFUS_LOCUS3162</name>
</gene>
<evidence type="ECO:0000256" key="4">
    <source>
        <dbReference type="ARBA" id="ARBA00023242"/>
    </source>
</evidence>
<dbReference type="Proteomes" id="UP000749559">
    <property type="component" value="Unassembled WGS sequence"/>
</dbReference>
<dbReference type="AlphaFoldDB" id="A0A8S4N3X9"/>
<dbReference type="PANTHER" id="PTHR45841">
    <property type="entry name" value="MRNA TURNOVER PROTEIN 4 MRTO4"/>
    <property type="match status" value="1"/>
</dbReference>
<organism evidence="8 9">
    <name type="scientific">Owenia fusiformis</name>
    <name type="common">Polychaete worm</name>
    <dbReference type="NCBI Taxonomy" id="6347"/>
    <lineage>
        <taxon>Eukaryota</taxon>
        <taxon>Metazoa</taxon>
        <taxon>Spiralia</taxon>
        <taxon>Lophotrochozoa</taxon>
        <taxon>Annelida</taxon>
        <taxon>Polychaeta</taxon>
        <taxon>Sedentaria</taxon>
        <taxon>Canalipalpata</taxon>
        <taxon>Sabellida</taxon>
        <taxon>Oweniida</taxon>
        <taxon>Oweniidae</taxon>
        <taxon>Owenia</taxon>
    </lineage>
</organism>
<evidence type="ECO:0000256" key="3">
    <source>
        <dbReference type="ARBA" id="ARBA00022490"/>
    </source>
</evidence>
<reference evidence="8" key="1">
    <citation type="submission" date="2022-03" db="EMBL/GenBank/DDBJ databases">
        <authorList>
            <person name="Martin C."/>
        </authorList>
    </citation>
    <scope>NUCLEOTIDE SEQUENCE</scope>
</reference>
<dbReference type="FunFam" id="3.90.105.20:FF:000002">
    <property type="entry name" value="Ribosome assembly factor mrt4"/>
    <property type="match status" value="1"/>
</dbReference>
<dbReference type="GO" id="GO:0000956">
    <property type="term" value="P:nuclear-transcribed mRNA catabolic process"/>
    <property type="evidence" value="ECO:0007669"/>
    <property type="project" value="TreeGrafter"/>
</dbReference>
<feature type="non-terminal residue" evidence="8">
    <location>
        <position position="217"/>
    </location>
</feature>
<protein>
    <recommendedName>
        <fullName evidence="5">Ribosome assembly factor mrt4</fullName>
    </recommendedName>
</protein>
<dbReference type="EMBL" id="CAIIXF020000001">
    <property type="protein sequence ID" value="CAH1775926.1"/>
    <property type="molecule type" value="Genomic_DNA"/>
</dbReference>
<dbReference type="GO" id="GO:0003723">
    <property type="term" value="F:RNA binding"/>
    <property type="evidence" value="ECO:0007669"/>
    <property type="project" value="TreeGrafter"/>
</dbReference>
<dbReference type="InterPro" id="IPR033867">
    <property type="entry name" value="Mrt4"/>
</dbReference>
<feature type="non-terminal residue" evidence="8">
    <location>
        <position position="1"/>
    </location>
</feature>
<dbReference type="GO" id="GO:0005730">
    <property type="term" value="C:nucleolus"/>
    <property type="evidence" value="ECO:0007669"/>
    <property type="project" value="UniProtKB-SubCell"/>
</dbReference>